<feature type="region of interest" description="Disordered" evidence="6">
    <location>
        <begin position="211"/>
        <end position="251"/>
    </location>
</feature>
<evidence type="ECO:0000256" key="3">
    <source>
        <dbReference type="ARBA" id="ARBA00022729"/>
    </source>
</evidence>
<evidence type="ECO:0000256" key="2">
    <source>
        <dbReference type="ARBA" id="ARBA00022692"/>
    </source>
</evidence>
<keyword evidence="5 7" id="KW-0472">Membrane</keyword>
<keyword evidence="10" id="KW-1185">Reference proteome</keyword>
<feature type="signal peptide" evidence="8">
    <location>
        <begin position="1"/>
        <end position="20"/>
    </location>
</feature>
<comment type="subcellular location">
    <subcellularLocation>
        <location evidence="1">Membrane</location>
        <topology evidence="1">Single-pass membrane protein</topology>
    </subcellularLocation>
</comment>
<dbReference type="Pfam" id="PF09451">
    <property type="entry name" value="ATG27"/>
    <property type="match status" value="1"/>
</dbReference>
<feature type="compositionally biased region" description="Acidic residues" evidence="6">
    <location>
        <begin position="221"/>
        <end position="242"/>
    </location>
</feature>
<accession>A0AAD5UYV1</accession>
<keyword evidence="3 8" id="KW-0732">Signal</keyword>
<evidence type="ECO:0000256" key="4">
    <source>
        <dbReference type="ARBA" id="ARBA00022989"/>
    </source>
</evidence>
<feature type="chain" id="PRO_5042118650" description="Autophagy-related protein 27" evidence="8">
    <location>
        <begin position="21"/>
        <end position="359"/>
    </location>
</feature>
<dbReference type="InterPro" id="IPR018939">
    <property type="entry name" value="Autophagy-rel_prot_27"/>
</dbReference>
<evidence type="ECO:0000256" key="8">
    <source>
        <dbReference type="SAM" id="SignalP"/>
    </source>
</evidence>
<dbReference type="AlphaFoldDB" id="A0AAD5UYV1"/>
<dbReference type="InterPro" id="IPR009011">
    <property type="entry name" value="Man6P_isomerase_rcpt-bd_dom_sf"/>
</dbReference>
<protein>
    <recommendedName>
        <fullName evidence="11">Autophagy-related protein 27</fullName>
    </recommendedName>
</protein>
<dbReference type="Gene3D" id="2.70.130.10">
    <property type="entry name" value="Mannose-6-phosphate receptor binding domain"/>
    <property type="match status" value="1"/>
</dbReference>
<evidence type="ECO:0000313" key="9">
    <source>
        <dbReference type="EMBL" id="KAJ3481487.1"/>
    </source>
</evidence>
<evidence type="ECO:0008006" key="11">
    <source>
        <dbReference type="Google" id="ProtNLM"/>
    </source>
</evidence>
<name>A0AAD5UYV1_9APHY</name>
<dbReference type="SUPFAM" id="SSF50911">
    <property type="entry name" value="Mannose 6-phosphate receptor domain"/>
    <property type="match status" value="2"/>
</dbReference>
<reference evidence="9" key="1">
    <citation type="submission" date="2022-07" db="EMBL/GenBank/DDBJ databases">
        <title>Genome Sequence of Physisporinus lineatus.</title>
        <authorList>
            <person name="Buettner E."/>
        </authorList>
    </citation>
    <scope>NUCLEOTIDE SEQUENCE</scope>
    <source>
        <strain evidence="9">VT162</strain>
    </source>
</reference>
<feature type="transmembrane region" description="Helical" evidence="7">
    <location>
        <begin position="259"/>
        <end position="277"/>
    </location>
</feature>
<dbReference type="Proteomes" id="UP001212997">
    <property type="component" value="Unassembled WGS sequence"/>
</dbReference>
<evidence type="ECO:0000256" key="5">
    <source>
        <dbReference type="ARBA" id="ARBA00023136"/>
    </source>
</evidence>
<dbReference type="EMBL" id="JANAWD010000319">
    <property type="protein sequence ID" value="KAJ3481487.1"/>
    <property type="molecule type" value="Genomic_DNA"/>
</dbReference>
<keyword evidence="4 7" id="KW-1133">Transmembrane helix</keyword>
<comment type="caution">
    <text evidence="9">The sequence shown here is derived from an EMBL/GenBank/DDBJ whole genome shotgun (WGS) entry which is preliminary data.</text>
</comment>
<evidence type="ECO:0000256" key="7">
    <source>
        <dbReference type="SAM" id="Phobius"/>
    </source>
</evidence>
<keyword evidence="2 7" id="KW-0812">Transmembrane</keyword>
<dbReference type="GO" id="GO:0016020">
    <property type="term" value="C:membrane"/>
    <property type="evidence" value="ECO:0007669"/>
    <property type="project" value="UniProtKB-SubCell"/>
</dbReference>
<proteinExistence type="predicted"/>
<evidence type="ECO:0000256" key="1">
    <source>
        <dbReference type="ARBA" id="ARBA00004167"/>
    </source>
</evidence>
<evidence type="ECO:0000313" key="10">
    <source>
        <dbReference type="Proteomes" id="UP001212997"/>
    </source>
</evidence>
<evidence type="ECO:0000256" key="6">
    <source>
        <dbReference type="SAM" id="MobiDB-lite"/>
    </source>
</evidence>
<gene>
    <name evidence="9" type="ORF">NLI96_g7631</name>
</gene>
<organism evidence="9 10">
    <name type="scientific">Meripilus lineatus</name>
    <dbReference type="NCBI Taxonomy" id="2056292"/>
    <lineage>
        <taxon>Eukaryota</taxon>
        <taxon>Fungi</taxon>
        <taxon>Dikarya</taxon>
        <taxon>Basidiomycota</taxon>
        <taxon>Agaricomycotina</taxon>
        <taxon>Agaricomycetes</taxon>
        <taxon>Polyporales</taxon>
        <taxon>Meripilaceae</taxon>
        <taxon>Meripilus</taxon>
    </lineage>
</organism>
<sequence length="359" mass="39907">MISLRHLILVTNLCAASVAGASSVVSLGDSLSGRCRFKVDNQEFDLCPVLEGRQAGWTVELENRTPPTITRTEYKISLHGPQTKDHSVPDDEQCPEGTWICKTKSYRPLKSPDDPPHVLEVVPVAGEITYQSGSHHTEIKPSAQMGPSRENAHHDILHVRLHGGYYVGQRQTADLQFTCDHSAEEPTAPSYYYSWNGTHAFQWRTKHACGLNPTATSPDDSPPDDNGDNTDTDEPPADESENGTDLLTPVSKHPKRSTILIFLSSIGIVSIIGYAVYRPPRPLRQRVMAFLKSRPWLLRFRVGENVLVRWAEEDIELLDGEEDVMVNGDGESIFFADEESIPLKPSPRRGRILSYGSAL</sequence>